<accession>A0A956RQJ1</accession>
<evidence type="ECO:0000313" key="3">
    <source>
        <dbReference type="EMBL" id="MCA9728472.1"/>
    </source>
</evidence>
<dbReference type="Pfam" id="PF05139">
    <property type="entry name" value="Erythro_esteras"/>
    <property type="match status" value="1"/>
</dbReference>
<protein>
    <submittedName>
        <fullName evidence="3">Erythromycin esterase family protein</fullName>
    </submittedName>
</protein>
<dbReference type="InterPro" id="IPR008969">
    <property type="entry name" value="CarboxyPept-like_regulatory"/>
</dbReference>
<dbReference type="Gene3D" id="3.40.1660.10">
    <property type="entry name" value="EreA-like (biosynthetic domain)"/>
    <property type="match status" value="1"/>
</dbReference>
<sequence>MPRFQVLILFALPILCSAPRSALQAAGLPESAGSEALDFGFEEGDPPDGWFLGGEGYDAGVDHEIKHSGRRSVRLAFREGTGFGVATASFPADSARGRSLHLSGYLKTEGIGRGWAGLWMRVDGPDGPLQFDNMQRRGVTGTTDWIRYDVELPVAEEATNINFGALLAGDGTVWIDDLALEVGKAPPAPTMITIDGVVLDGTRTPIPGALVALIAPESRHADAWTLSDAEGRFEMEVVSHEYGVTATAEGLTAAYLGPRAFEQGSDNTIEVVMSGDGILVEGTMRDELDRAVPNTLVELPRVSMDVADLFYAQTDDEGRFRVRLPRAQGYLISSGDLSLRSDLSQVPGDRDSDIDFMVVRDAPADDAVVMSLRGRAIPLTNVQAEHGFADMQPIREIVGSARVVGLGEATHGTREFFQLKHRFLEFLVEEMGFRVFAIEANWPECFAINDYVLHGEGDPVAALDGIYFWTWNTKEVLSQIEWMRRYNANPAHVEKLQFLGFDMQTTHLAANDVATYLSLVDRDAATEFEDVLIAYTGGASAFATSPPESLRATRESLDTLLRRFDERRSAYEDKTSEEECRVARQEVVLLQQATQMYAEGSMSMNARDEAMAANVQWILQTQAPGTRIVLWAHNGHIQRTPNSSWKTMGTHLAEALDSDYVCFGFAFDHGGFQAQDWTGGQGNPGGLRAFEVGPAPPENIE</sequence>
<keyword evidence="2" id="KW-0732">Signal</keyword>
<dbReference type="SUPFAM" id="SSF159501">
    <property type="entry name" value="EreA/ChaN-like"/>
    <property type="match status" value="1"/>
</dbReference>
<dbReference type="CDD" id="cd14728">
    <property type="entry name" value="Ere-like"/>
    <property type="match status" value="1"/>
</dbReference>
<proteinExistence type="predicted"/>
<dbReference type="Gene3D" id="2.60.120.260">
    <property type="entry name" value="Galactose-binding domain-like"/>
    <property type="match status" value="1"/>
</dbReference>
<gene>
    <name evidence="3" type="ORF">KC729_12360</name>
</gene>
<dbReference type="Pfam" id="PF13620">
    <property type="entry name" value="CarboxypepD_reg"/>
    <property type="match status" value="1"/>
</dbReference>
<dbReference type="PANTHER" id="PTHR31299:SF0">
    <property type="entry name" value="ESTERASE, PUTATIVE (AFU_ORTHOLOGUE AFUA_1G05850)-RELATED"/>
    <property type="match status" value="1"/>
</dbReference>
<dbReference type="Proteomes" id="UP000697710">
    <property type="component" value="Unassembled WGS sequence"/>
</dbReference>
<dbReference type="EMBL" id="JAGQHR010000393">
    <property type="protein sequence ID" value="MCA9728472.1"/>
    <property type="molecule type" value="Genomic_DNA"/>
</dbReference>
<reference evidence="3" key="2">
    <citation type="journal article" date="2021" name="Microbiome">
        <title>Successional dynamics and alternative stable states in a saline activated sludge microbial community over 9 years.</title>
        <authorList>
            <person name="Wang Y."/>
            <person name="Ye J."/>
            <person name="Ju F."/>
            <person name="Liu L."/>
            <person name="Boyd J.A."/>
            <person name="Deng Y."/>
            <person name="Parks D.H."/>
            <person name="Jiang X."/>
            <person name="Yin X."/>
            <person name="Woodcroft B.J."/>
            <person name="Tyson G.W."/>
            <person name="Hugenholtz P."/>
            <person name="Polz M.F."/>
            <person name="Zhang T."/>
        </authorList>
    </citation>
    <scope>NUCLEOTIDE SEQUENCE</scope>
    <source>
        <strain evidence="3">HKST-UBA01</strain>
    </source>
</reference>
<organism evidence="3 4">
    <name type="scientific">Eiseniibacteriota bacterium</name>
    <dbReference type="NCBI Taxonomy" id="2212470"/>
    <lineage>
        <taxon>Bacteria</taxon>
        <taxon>Candidatus Eiseniibacteriota</taxon>
    </lineage>
</organism>
<name>A0A956RQJ1_UNCEI</name>
<dbReference type="GO" id="GO:0046677">
    <property type="term" value="P:response to antibiotic"/>
    <property type="evidence" value="ECO:0007669"/>
    <property type="project" value="InterPro"/>
</dbReference>
<dbReference type="InterPro" id="IPR007815">
    <property type="entry name" value="Emycin_Estase"/>
</dbReference>
<dbReference type="Gene3D" id="1.20.1440.30">
    <property type="entry name" value="Biosynthetic Protein domain"/>
    <property type="match status" value="1"/>
</dbReference>
<dbReference type="AlphaFoldDB" id="A0A956RQJ1"/>
<evidence type="ECO:0000256" key="1">
    <source>
        <dbReference type="SAM" id="MobiDB-lite"/>
    </source>
</evidence>
<evidence type="ECO:0000256" key="2">
    <source>
        <dbReference type="SAM" id="SignalP"/>
    </source>
</evidence>
<feature type="chain" id="PRO_5037743461" evidence="2">
    <location>
        <begin position="23"/>
        <end position="701"/>
    </location>
</feature>
<feature type="region of interest" description="Disordered" evidence="1">
    <location>
        <begin position="678"/>
        <end position="701"/>
    </location>
</feature>
<evidence type="ECO:0000313" key="4">
    <source>
        <dbReference type="Proteomes" id="UP000697710"/>
    </source>
</evidence>
<dbReference type="Gene3D" id="2.60.40.1120">
    <property type="entry name" value="Carboxypeptidase-like, regulatory domain"/>
    <property type="match status" value="1"/>
</dbReference>
<comment type="caution">
    <text evidence="3">The sequence shown here is derived from an EMBL/GenBank/DDBJ whole genome shotgun (WGS) entry which is preliminary data.</text>
</comment>
<dbReference type="SUPFAM" id="SSF49464">
    <property type="entry name" value="Carboxypeptidase regulatory domain-like"/>
    <property type="match status" value="1"/>
</dbReference>
<feature type="signal peptide" evidence="2">
    <location>
        <begin position="1"/>
        <end position="22"/>
    </location>
</feature>
<dbReference type="InterPro" id="IPR052036">
    <property type="entry name" value="Hydrolase/PRTase-associated"/>
</dbReference>
<dbReference type="PANTHER" id="PTHR31299">
    <property type="entry name" value="ESTERASE, PUTATIVE (AFU_ORTHOLOGUE AFUA_1G05850)-RELATED"/>
    <property type="match status" value="1"/>
</dbReference>
<dbReference type="Gene3D" id="3.30.1870.10">
    <property type="entry name" value="EreA-like, domain 2"/>
    <property type="match status" value="1"/>
</dbReference>
<feature type="non-terminal residue" evidence="3">
    <location>
        <position position="701"/>
    </location>
</feature>
<reference evidence="3" key="1">
    <citation type="submission" date="2020-04" db="EMBL/GenBank/DDBJ databases">
        <authorList>
            <person name="Zhang T."/>
        </authorList>
    </citation>
    <scope>NUCLEOTIDE SEQUENCE</scope>
    <source>
        <strain evidence="3">HKST-UBA01</strain>
    </source>
</reference>